<evidence type="ECO:0000256" key="5">
    <source>
        <dbReference type="SAM" id="Coils"/>
    </source>
</evidence>
<evidence type="ECO:0000256" key="1">
    <source>
        <dbReference type="ARBA" id="ARBA00007074"/>
    </source>
</evidence>
<dbReference type="GO" id="GO:0006508">
    <property type="term" value="P:proteolysis"/>
    <property type="evidence" value="ECO:0007669"/>
    <property type="project" value="UniProtKB-KW"/>
</dbReference>
<evidence type="ECO:0000313" key="8">
    <source>
        <dbReference type="EMBL" id="CAB4691247.1"/>
    </source>
</evidence>
<dbReference type="EMBL" id="CAFBOE010000028">
    <property type="protein sequence ID" value="CAB4972116.1"/>
    <property type="molecule type" value="Genomic_DNA"/>
</dbReference>
<dbReference type="InterPro" id="IPR051202">
    <property type="entry name" value="Peptidase_C40"/>
</dbReference>
<organism evidence="10">
    <name type="scientific">freshwater metagenome</name>
    <dbReference type="NCBI Taxonomy" id="449393"/>
    <lineage>
        <taxon>unclassified sequences</taxon>
        <taxon>metagenomes</taxon>
        <taxon>ecological metagenomes</taxon>
    </lineage>
</organism>
<evidence type="ECO:0000256" key="2">
    <source>
        <dbReference type="ARBA" id="ARBA00022670"/>
    </source>
</evidence>
<evidence type="ECO:0000313" key="9">
    <source>
        <dbReference type="EMBL" id="CAB4794905.1"/>
    </source>
</evidence>
<proteinExistence type="inferred from homology"/>
<evidence type="ECO:0000313" key="11">
    <source>
        <dbReference type="EMBL" id="CAB4972116.1"/>
    </source>
</evidence>
<dbReference type="PANTHER" id="PTHR47053">
    <property type="entry name" value="MUREIN DD-ENDOPEPTIDASE MEPH-RELATED"/>
    <property type="match status" value="1"/>
</dbReference>
<dbReference type="Gene3D" id="3.90.1720.10">
    <property type="entry name" value="endopeptidase domain like (from Nostoc punctiforme)"/>
    <property type="match status" value="1"/>
</dbReference>
<dbReference type="EMBL" id="CAFBPG010000002">
    <property type="protein sequence ID" value="CAB5001905.1"/>
    <property type="molecule type" value="Genomic_DNA"/>
</dbReference>
<dbReference type="Pfam" id="PF00877">
    <property type="entry name" value="NLPC_P60"/>
    <property type="match status" value="1"/>
</dbReference>
<dbReference type="SUPFAM" id="SSF54001">
    <property type="entry name" value="Cysteine proteinases"/>
    <property type="match status" value="1"/>
</dbReference>
<dbReference type="EMBL" id="CAEZXT010000010">
    <property type="protein sequence ID" value="CAB4691247.1"/>
    <property type="molecule type" value="Genomic_DNA"/>
</dbReference>
<evidence type="ECO:0000256" key="3">
    <source>
        <dbReference type="ARBA" id="ARBA00022801"/>
    </source>
</evidence>
<dbReference type="InterPro" id="IPR038765">
    <property type="entry name" value="Papain-like_cys_pep_sf"/>
</dbReference>
<dbReference type="PANTHER" id="PTHR47053:SF1">
    <property type="entry name" value="MUREIN DD-ENDOPEPTIDASE MEPH-RELATED"/>
    <property type="match status" value="1"/>
</dbReference>
<dbReference type="GO" id="GO:0008234">
    <property type="term" value="F:cysteine-type peptidase activity"/>
    <property type="evidence" value="ECO:0007669"/>
    <property type="project" value="UniProtKB-KW"/>
</dbReference>
<dbReference type="PROSITE" id="PS51935">
    <property type="entry name" value="NLPC_P60"/>
    <property type="match status" value="1"/>
</dbReference>
<reference evidence="10" key="1">
    <citation type="submission" date="2020-05" db="EMBL/GenBank/DDBJ databases">
        <authorList>
            <person name="Chiriac C."/>
            <person name="Salcher M."/>
            <person name="Ghai R."/>
            <person name="Kavagutti S V."/>
        </authorList>
    </citation>
    <scope>NUCLEOTIDE SEQUENCE</scope>
</reference>
<accession>A0A6J7GG49</accession>
<evidence type="ECO:0000259" key="6">
    <source>
        <dbReference type="PROSITE" id="PS51935"/>
    </source>
</evidence>
<dbReference type="EMBL" id="CAFBQZ010000005">
    <property type="protein sequence ID" value="CAB5070097.1"/>
    <property type="molecule type" value="Genomic_DNA"/>
</dbReference>
<evidence type="ECO:0000313" key="10">
    <source>
        <dbReference type="EMBL" id="CAB4902349.1"/>
    </source>
</evidence>
<dbReference type="InterPro" id="IPR000064">
    <property type="entry name" value="NLP_P60_dom"/>
</dbReference>
<feature type="coiled-coil region" evidence="5">
    <location>
        <begin position="125"/>
        <end position="191"/>
    </location>
</feature>
<evidence type="ECO:0000313" key="13">
    <source>
        <dbReference type="EMBL" id="CAB5070097.1"/>
    </source>
</evidence>
<comment type="similarity">
    <text evidence="1">Belongs to the peptidase C40 family.</text>
</comment>
<protein>
    <submittedName>
        <fullName evidence="10">Unannotated protein</fullName>
    </submittedName>
</protein>
<evidence type="ECO:0000313" key="12">
    <source>
        <dbReference type="EMBL" id="CAB5001905.1"/>
    </source>
</evidence>
<dbReference type="EMBL" id="CAFAAR010000004">
    <property type="protein sequence ID" value="CAB4794905.1"/>
    <property type="molecule type" value="Genomic_DNA"/>
</dbReference>
<dbReference type="EMBL" id="CAFBMI010000059">
    <property type="protein sequence ID" value="CAB4902349.1"/>
    <property type="molecule type" value="Genomic_DNA"/>
</dbReference>
<evidence type="ECO:0000256" key="4">
    <source>
        <dbReference type="ARBA" id="ARBA00022807"/>
    </source>
</evidence>
<keyword evidence="2" id="KW-0645">Protease</keyword>
<name>A0A6J7GG49_9ZZZZ</name>
<sequence>MRCAPHRISRALALLSVTLPLILSTSVAHAAPTLDEIQGRVAILQEEAAAAAEGAQAAKVQLAQLNKTLSGIKQEAAVQGQTVDQLRKVLGSIAIEQYKSGGLSQSLELLFSSNPSLYLSAAGSLDSLTRRKAQQLSRFAAAQQRLSATSMTVNDKLTLVAATQARLTKQAAQAQSKLKEAETILARLKKADRERLAALALARENADQASSLALAKKANGISGRAGVSLKFALKQIGDRYIFGASGMQYWDCSGLTMRALQVAGVSLPHSAAAQAHYGKYVPLNALKPGDLVFFGSPISHVGIYMGSHRMVHAPRPGSRVKVAEFGMAIGSKRLVAARRF</sequence>
<feature type="domain" description="NlpC/P60" evidence="6">
    <location>
        <begin position="222"/>
        <end position="340"/>
    </location>
</feature>
<keyword evidence="4" id="KW-0788">Thiol protease</keyword>
<keyword evidence="5" id="KW-0175">Coiled coil</keyword>
<dbReference type="EMBL" id="CAEZWS010000011">
    <property type="protein sequence ID" value="CAB4659777.1"/>
    <property type="molecule type" value="Genomic_DNA"/>
</dbReference>
<keyword evidence="3" id="KW-0378">Hydrolase</keyword>
<dbReference type="AlphaFoldDB" id="A0A6J7GG49"/>
<evidence type="ECO:0000313" key="7">
    <source>
        <dbReference type="EMBL" id="CAB4659777.1"/>
    </source>
</evidence>
<gene>
    <name evidence="7" type="ORF">UFOPK2288_00364</name>
    <name evidence="8" type="ORF">UFOPK2589_00283</name>
    <name evidence="9" type="ORF">UFOPK3056_00112</name>
    <name evidence="10" type="ORF">UFOPK3558_00749</name>
    <name evidence="11" type="ORF">UFOPK3916_00495</name>
    <name evidence="12" type="ORF">UFOPK4074_00056</name>
    <name evidence="13" type="ORF">UFOPK4372_00144</name>
</gene>